<accession>A0ABS2AHU9</accession>
<sequence>MAMHWTLGGDASDPHRLAAFWAQALGYVPEPGYDEPDGASIVDPEGHGPAIGFLRVPEVKTTKNRMHIDIRVAGEPPWNPADRERLIHAKVAELVAAGATEVRTEHYGDQLGNVVMLDPEGNEFCVA</sequence>
<reference evidence="2 3" key="1">
    <citation type="submission" date="2021-01" db="EMBL/GenBank/DDBJ databases">
        <title>Actinoplanes sp. nov. LDG1-06 isolated from lichen.</title>
        <authorList>
            <person name="Saeng-In P."/>
            <person name="Phongsopitanun W."/>
            <person name="Kanchanasin P."/>
            <person name="Yuki M."/>
            <person name="Kudo T."/>
            <person name="Ohkuma M."/>
            <person name="Tanasupawat S."/>
        </authorList>
    </citation>
    <scope>NUCLEOTIDE SEQUENCE [LARGE SCALE GENOMIC DNA]</scope>
    <source>
        <strain evidence="2 3">LDG1-06</strain>
    </source>
</reference>
<evidence type="ECO:0000313" key="3">
    <source>
        <dbReference type="Proteomes" id="UP000632138"/>
    </source>
</evidence>
<dbReference type="Gene3D" id="3.10.180.10">
    <property type="entry name" value="2,3-Dihydroxybiphenyl 1,2-Dioxygenase, domain 1"/>
    <property type="match status" value="1"/>
</dbReference>
<dbReference type="PANTHER" id="PTHR35908:SF1">
    <property type="entry name" value="CONSERVED PROTEIN"/>
    <property type="match status" value="1"/>
</dbReference>
<dbReference type="InterPro" id="IPR041581">
    <property type="entry name" value="Glyoxalase_6"/>
</dbReference>
<keyword evidence="3" id="KW-1185">Reference proteome</keyword>
<dbReference type="Pfam" id="PF18029">
    <property type="entry name" value="Glyoxalase_6"/>
    <property type="match status" value="1"/>
</dbReference>
<dbReference type="InterPro" id="IPR029068">
    <property type="entry name" value="Glyas_Bleomycin-R_OHBP_Dase"/>
</dbReference>
<evidence type="ECO:0000313" key="2">
    <source>
        <dbReference type="EMBL" id="MBM2618814.1"/>
    </source>
</evidence>
<dbReference type="EMBL" id="JAENHP010000008">
    <property type="protein sequence ID" value="MBM2618814.1"/>
    <property type="molecule type" value="Genomic_DNA"/>
</dbReference>
<name>A0ABS2AHU9_9ACTN</name>
<dbReference type="SUPFAM" id="SSF54593">
    <property type="entry name" value="Glyoxalase/Bleomycin resistance protein/Dihydroxybiphenyl dioxygenase"/>
    <property type="match status" value="1"/>
</dbReference>
<organism evidence="2 3">
    <name type="scientific">Paractinoplanes ovalisporus</name>
    <dbReference type="NCBI Taxonomy" id="2810368"/>
    <lineage>
        <taxon>Bacteria</taxon>
        <taxon>Bacillati</taxon>
        <taxon>Actinomycetota</taxon>
        <taxon>Actinomycetes</taxon>
        <taxon>Micromonosporales</taxon>
        <taxon>Micromonosporaceae</taxon>
        <taxon>Paractinoplanes</taxon>
    </lineage>
</organism>
<dbReference type="Proteomes" id="UP000632138">
    <property type="component" value="Unassembled WGS sequence"/>
</dbReference>
<dbReference type="PANTHER" id="PTHR35908">
    <property type="entry name" value="HYPOTHETICAL FUSION PROTEIN"/>
    <property type="match status" value="1"/>
</dbReference>
<feature type="domain" description="Glyoxalase-like" evidence="1">
    <location>
        <begin position="10"/>
        <end position="126"/>
    </location>
</feature>
<dbReference type="CDD" id="cd06587">
    <property type="entry name" value="VOC"/>
    <property type="match status" value="1"/>
</dbReference>
<protein>
    <submittedName>
        <fullName evidence="2">VOC family protein</fullName>
    </submittedName>
</protein>
<evidence type="ECO:0000259" key="1">
    <source>
        <dbReference type="Pfam" id="PF18029"/>
    </source>
</evidence>
<proteinExistence type="predicted"/>
<gene>
    <name evidence="2" type="ORF">JIG36_24960</name>
</gene>
<comment type="caution">
    <text evidence="2">The sequence shown here is derived from an EMBL/GenBank/DDBJ whole genome shotgun (WGS) entry which is preliminary data.</text>
</comment>
<dbReference type="RefSeq" id="WP_203378824.1">
    <property type="nucleotide sequence ID" value="NZ_JAENHP010000008.1"/>
</dbReference>